<keyword evidence="3" id="KW-1185">Reference proteome</keyword>
<sequence>MNEFVDSHAHIYLNKFKEDLQDVLERSFEHGVNRIYMPNIDHTSIDDMMELEGKYPANCFSMMGLHPCSVKKGFEKELYIVEEWLGKRDFTAVGEIGTDLYWDKTFWGEQQEAFKVQVEWAKQYKLPIVIHCRESIDETIELVEALKTDDLTGVFHCFSGNLEQAKKIVELGFYLGFGGVATFKNGGLDTVIPHIDLDHFLLETDSPYLAPVPHRGKRNEPAYIPIVAKKIATLQEKPLDEVASKTTANALKLFGHK</sequence>
<dbReference type="CDD" id="cd01310">
    <property type="entry name" value="TatD_DNAse"/>
    <property type="match status" value="1"/>
</dbReference>
<dbReference type="Gene3D" id="3.20.20.140">
    <property type="entry name" value="Metal-dependent hydrolases"/>
    <property type="match status" value="1"/>
</dbReference>
<gene>
    <name evidence="2" type="ORF">E1163_24050</name>
</gene>
<dbReference type="NCBIfam" id="TIGR00010">
    <property type="entry name" value="YchF/TatD family DNA exonuclease"/>
    <property type="match status" value="1"/>
</dbReference>
<evidence type="ECO:0000313" key="2">
    <source>
        <dbReference type="EMBL" id="MTI28050.1"/>
    </source>
</evidence>
<name>A0ABW9RYD1_9BACT</name>
<dbReference type="PIRSF" id="PIRSF005902">
    <property type="entry name" value="DNase_TatD"/>
    <property type="match status" value="1"/>
</dbReference>
<dbReference type="Pfam" id="PF01026">
    <property type="entry name" value="TatD_DNase"/>
    <property type="match status" value="1"/>
</dbReference>
<proteinExistence type="predicted"/>
<dbReference type="SUPFAM" id="SSF51556">
    <property type="entry name" value="Metallo-dependent hydrolases"/>
    <property type="match status" value="1"/>
</dbReference>
<comment type="caution">
    <text evidence="2">The sequence shown here is derived from an EMBL/GenBank/DDBJ whole genome shotgun (WGS) entry which is preliminary data.</text>
</comment>
<evidence type="ECO:0000313" key="3">
    <source>
        <dbReference type="Proteomes" id="UP000798808"/>
    </source>
</evidence>
<evidence type="ECO:0000256" key="1">
    <source>
        <dbReference type="ARBA" id="ARBA00022723"/>
    </source>
</evidence>
<dbReference type="EMBL" id="SMLW01000651">
    <property type="protein sequence ID" value="MTI28050.1"/>
    <property type="molecule type" value="Genomic_DNA"/>
</dbReference>
<dbReference type="RefSeq" id="WP_155175182.1">
    <property type="nucleotide sequence ID" value="NZ_BAAAFL010000008.1"/>
</dbReference>
<protein>
    <submittedName>
        <fullName evidence="2">TatD family deoxyribonuclease</fullName>
    </submittedName>
</protein>
<dbReference type="PANTHER" id="PTHR46124">
    <property type="entry name" value="D-AMINOACYL-TRNA DEACYLASE"/>
    <property type="match status" value="1"/>
</dbReference>
<accession>A0ABW9RYD1</accession>
<dbReference type="InterPro" id="IPR001130">
    <property type="entry name" value="TatD-like"/>
</dbReference>
<keyword evidence="1" id="KW-0479">Metal-binding</keyword>
<reference evidence="2 3" key="1">
    <citation type="submission" date="2019-02" db="EMBL/GenBank/DDBJ databases">
        <authorList>
            <person name="Goldberg S.R."/>
            <person name="Haltli B.A."/>
            <person name="Correa H."/>
            <person name="Russell K.G."/>
        </authorList>
    </citation>
    <scope>NUCLEOTIDE SEQUENCE [LARGE SCALE GENOMIC DNA]</scope>
    <source>
        <strain evidence="2 3">JCM 16186</strain>
    </source>
</reference>
<dbReference type="InterPro" id="IPR015991">
    <property type="entry name" value="TatD/YcfH-like"/>
</dbReference>
<dbReference type="InterPro" id="IPR032466">
    <property type="entry name" value="Metal_Hydrolase"/>
</dbReference>
<organism evidence="2 3">
    <name type="scientific">Fulvivirga kasyanovii</name>
    <dbReference type="NCBI Taxonomy" id="396812"/>
    <lineage>
        <taxon>Bacteria</taxon>
        <taxon>Pseudomonadati</taxon>
        <taxon>Bacteroidota</taxon>
        <taxon>Cytophagia</taxon>
        <taxon>Cytophagales</taxon>
        <taxon>Fulvivirgaceae</taxon>
        <taxon>Fulvivirga</taxon>
    </lineage>
</organism>
<dbReference type="Proteomes" id="UP000798808">
    <property type="component" value="Unassembled WGS sequence"/>
</dbReference>
<dbReference type="PANTHER" id="PTHR46124:SF4">
    <property type="entry name" value="HYDROLASE TATD"/>
    <property type="match status" value="1"/>
</dbReference>